<dbReference type="Proteomes" id="UP000248090">
    <property type="component" value="Unassembled WGS sequence"/>
</dbReference>
<evidence type="ECO:0000313" key="2">
    <source>
        <dbReference type="Proteomes" id="UP000248090"/>
    </source>
</evidence>
<accession>A0ABX5LUW9</accession>
<proteinExistence type="predicted"/>
<dbReference type="RefSeq" id="WP_110188124.1">
    <property type="nucleotide sequence ID" value="NZ_LAPT01000076.1"/>
</dbReference>
<protein>
    <submittedName>
        <fullName evidence="1">Uncharacterized protein</fullName>
    </submittedName>
</protein>
<sequence length="180" mass="20877">MNTMKALSTAAVRIRSTSALTDDDKRWLAQQRRALELGTDVYLFKRLGVLRHCRAVVLLDDGSFRYVPLPAQVLTAQAMSLAMAAVRESAFREVRIEPVRNPWTGYDISGFGCYLSFDGESWSSSLRWIREYERIREELESTVLHPYYTKREVWSDHHWRAQIVEPHHGFDLSDIDDDVN</sequence>
<comment type="caution">
    <text evidence="1">The sequence shown here is derived from an EMBL/GenBank/DDBJ whole genome shotgun (WGS) entry which is preliminary data.</text>
</comment>
<organism evidence="1 2">
    <name type="scientific">Pokkaliibacter plantistimulans</name>
    <dbReference type="NCBI Taxonomy" id="1635171"/>
    <lineage>
        <taxon>Bacteria</taxon>
        <taxon>Pseudomonadati</taxon>
        <taxon>Pseudomonadota</taxon>
        <taxon>Gammaproteobacteria</taxon>
        <taxon>Oceanospirillales</taxon>
        <taxon>Balneatrichaceae</taxon>
        <taxon>Pokkaliibacter</taxon>
    </lineage>
</organism>
<evidence type="ECO:0000313" key="1">
    <source>
        <dbReference type="EMBL" id="PXF30447.1"/>
    </source>
</evidence>
<keyword evidence="2" id="KW-1185">Reference proteome</keyword>
<gene>
    <name evidence="1" type="ORF">WH50_15395</name>
</gene>
<name>A0ABX5LUW9_9GAMM</name>
<reference evidence="1 2" key="1">
    <citation type="submission" date="2015-03" db="EMBL/GenBank/DDBJ databases">
        <authorList>
            <person name="Krishnan R."/>
            <person name="Midha S."/>
            <person name="Patil P.B."/>
            <person name="Rameshkumar N."/>
        </authorList>
    </citation>
    <scope>NUCLEOTIDE SEQUENCE [LARGE SCALE GENOMIC DNA]</scope>
    <source>
        <strain evidence="1 2">L1E11</strain>
    </source>
</reference>
<dbReference type="EMBL" id="LAPT01000076">
    <property type="protein sequence ID" value="PXF30447.1"/>
    <property type="molecule type" value="Genomic_DNA"/>
</dbReference>